<keyword evidence="1" id="KW-0472">Membrane</keyword>
<sequence>MRSTDETPVRISRLAGLRRRFLRPPRWWRAGGVRRVIGVIACVVLLAVVYLVVSLAQVWWVGRQHFAGRADAIVVMGAAQYDGRPSPQLQARLDQVLVLWNEGAAPVVIVTGGNQPGDRFTEASTSSEYLQERGVPASAILSEDSGRSSWESLQNVAELADRHGIGSVILVSDPFHSLRIRLMAEELGLRAHTSSTRTSPVRGFAAFEKHVQEAGGVALGRVLGFERTESLLG</sequence>
<evidence type="ECO:0000256" key="1">
    <source>
        <dbReference type="SAM" id="Phobius"/>
    </source>
</evidence>
<protein>
    <submittedName>
        <fullName evidence="3">Unannotated protein</fullName>
    </submittedName>
</protein>
<dbReference type="AlphaFoldDB" id="A0A6J6EQ24"/>
<dbReference type="InterPro" id="IPR051599">
    <property type="entry name" value="Cell_Envelope_Assoc"/>
</dbReference>
<reference evidence="3" key="1">
    <citation type="submission" date="2020-05" db="EMBL/GenBank/DDBJ databases">
        <authorList>
            <person name="Chiriac C."/>
            <person name="Salcher M."/>
            <person name="Ghai R."/>
            <person name="Kavagutti S V."/>
        </authorList>
    </citation>
    <scope>NUCLEOTIDE SEQUENCE</scope>
</reference>
<evidence type="ECO:0000313" key="3">
    <source>
        <dbReference type="EMBL" id="CAB4578620.1"/>
    </source>
</evidence>
<evidence type="ECO:0000259" key="2">
    <source>
        <dbReference type="Pfam" id="PF02698"/>
    </source>
</evidence>
<dbReference type="GO" id="GO:0005886">
    <property type="term" value="C:plasma membrane"/>
    <property type="evidence" value="ECO:0007669"/>
    <property type="project" value="TreeGrafter"/>
</dbReference>
<dbReference type="PANTHER" id="PTHR30336:SF20">
    <property type="entry name" value="DUF218 DOMAIN-CONTAINING PROTEIN"/>
    <property type="match status" value="1"/>
</dbReference>
<feature type="domain" description="DUF218" evidence="2">
    <location>
        <begin position="71"/>
        <end position="196"/>
    </location>
</feature>
<dbReference type="CDD" id="cd06259">
    <property type="entry name" value="YdcF-like"/>
    <property type="match status" value="1"/>
</dbReference>
<gene>
    <name evidence="3" type="ORF">UFOPK1722_00852</name>
</gene>
<proteinExistence type="predicted"/>
<accession>A0A6J6EQ24</accession>
<dbReference type="Gene3D" id="3.40.50.620">
    <property type="entry name" value="HUPs"/>
    <property type="match status" value="1"/>
</dbReference>
<organism evidence="3">
    <name type="scientific">freshwater metagenome</name>
    <dbReference type="NCBI Taxonomy" id="449393"/>
    <lineage>
        <taxon>unclassified sequences</taxon>
        <taxon>metagenomes</taxon>
        <taxon>ecological metagenomes</taxon>
    </lineage>
</organism>
<keyword evidence="1" id="KW-0812">Transmembrane</keyword>
<dbReference type="InterPro" id="IPR003848">
    <property type="entry name" value="DUF218"/>
</dbReference>
<dbReference type="EMBL" id="CAEZTS010000063">
    <property type="protein sequence ID" value="CAB4578620.1"/>
    <property type="molecule type" value="Genomic_DNA"/>
</dbReference>
<keyword evidence="1" id="KW-1133">Transmembrane helix</keyword>
<name>A0A6J6EQ24_9ZZZZ</name>
<dbReference type="Pfam" id="PF02698">
    <property type="entry name" value="DUF218"/>
    <property type="match status" value="1"/>
</dbReference>
<dbReference type="PANTHER" id="PTHR30336">
    <property type="entry name" value="INNER MEMBRANE PROTEIN, PROBABLE PERMEASE"/>
    <property type="match status" value="1"/>
</dbReference>
<dbReference type="InterPro" id="IPR014729">
    <property type="entry name" value="Rossmann-like_a/b/a_fold"/>
</dbReference>
<feature type="transmembrane region" description="Helical" evidence="1">
    <location>
        <begin position="36"/>
        <end position="60"/>
    </location>
</feature>